<gene>
    <name evidence="4" type="ORF">FZC76_08340</name>
</gene>
<dbReference type="InterPro" id="IPR016047">
    <property type="entry name" value="M23ase_b-sheet_dom"/>
</dbReference>
<dbReference type="Proteomes" id="UP000322524">
    <property type="component" value="Unassembled WGS sequence"/>
</dbReference>
<keyword evidence="2" id="KW-0812">Transmembrane</keyword>
<dbReference type="InterPro" id="IPR011055">
    <property type="entry name" value="Dup_hybrid_motif"/>
</dbReference>
<dbReference type="AlphaFoldDB" id="A0A5D4T2Q3"/>
<protein>
    <submittedName>
        <fullName evidence="4">M23 family metallopeptidase</fullName>
    </submittedName>
</protein>
<keyword evidence="2" id="KW-0472">Membrane</keyword>
<dbReference type="Pfam" id="PF01551">
    <property type="entry name" value="Peptidase_M23"/>
    <property type="match status" value="1"/>
</dbReference>
<evidence type="ECO:0000313" key="5">
    <source>
        <dbReference type="Proteomes" id="UP000322524"/>
    </source>
</evidence>
<feature type="transmembrane region" description="Helical" evidence="2">
    <location>
        <begin position="68"/>
        <end position="86"/>
    </location>
</feature>
<keyword evidence="2" id="KW-1133">Transmembrane helix</keyword>
<dbReference type="OrthoDB" id="2986589at2"/>
<dbReference type="RefSeq" id="WP_148987773.1">
    <property type="nucleotide sequence ID" value="NZ_VTEV01000003.1"/>
</dbReference>
<dbReference type="EMBL" id="VTEV01000003">
    <property type="protein sequence ID" value="TYS68928.1"/>
    <property type="molecule type" value="Genomic_DNA"/>
</dbReference>
<evidence type="ECO:0000259" key="3">
    <source>
        <dbReference type="Pfam" id="PF01551"/>
    </source>
</evidence>
<feature type="compositionally biased region" description="Low complexity" evidence="1">
    <location>
        <begin position="43"/>
        <end position="52"/>
    </location>
</feature>
<comment type="caution">
    <text evidence="4">The sequence shown here is derived from an EMBL/GenBank/DDBJ whole genome shotgun (WGS) entry which is preliminary data.</text>
</comment>
<sequence length="260" mass="29319">MNDRIAEIRRRAAKRRRQRQNQLPKRNNIGSTQQLMRDEERYGGSSYTSYEGGPDGGGGHPLFNKELFLFKILASAILVLVVAIMFQNPTSTFEKPRQFVSKTMEQSFQFAAFTSWYEEKFGKSLALLPLPKSADQPNVNVDDYVIPASGRVFESFEANGQGVMVETMAHSNVEAMNGGFVSFVGNREDTGKTIIIQHPDDSYTWYGQLGEVEVKLFDFIETGDVLGKTTVLEDGSKGMFYFAIQKDNEFIDPMQVISFE</sequence>
<reference evidence="4 5" key="1">
    <citation type="submission" date="2019-08" db="EMBL/GenBank/DDBJ databases">
        <title>Bacillus genomes from the desert of Cuatro Cienegas, Coahuila.</title>
        <authorList>
            <person name="Olmedo-Alvarez G."/>
        </authorList>
    </citation>
    <scope>NUCLEOTIDE SEQUENCE [LARGE SCALE GENOMIC DNA]</scope>
    <source>
        <strain evidence="4 5">CH28_1T</strain>
    </source>
</reference>
<feature type="domain" description="M23ase beta-sheet core" evidence="3">
    <location>
        <begin position="161"/>
        <end position="253"/>
    </location>
</feature>
<dbReference type="GO" id="GO:0004222">
    <property type="term" value="F:metalloendopeptidase activity"/>
    <property type="evidence" value="ECO:0007669"/>
    <property type="project" value="TreeGrafter"/>
</dbReference>
<feature type="compositionally biased region" description="Polar residues" evidence="1">
    <location>
        <begin position="21"/>
        <end position="35"/>
    </location>
</feature>
<proteinExistence type="predicted"/>
<dbReference type="InterPro" id="IPR050570">
    <property type="entry name" value="Cell_wall_metabolism_enzyme"/>
</dbReference>
<dbReference type="SUPFAM" id="SSF51261">
    <property type="entry name" value="Duplicated hybrid motif"/>
    <property type="match status" value="1"/>
</dbReference>
<dbReference type="STRING" id="79883.GCA_001636495_01794"/>
<accession>A0A5D4T2Q3</accession>
<feature type="region of interest" description="Disordered" evidence="1">
    <location>
        <begin position="11"/>
        <end position="53"/>
    </location>
</feature>
<evidence type="ECO:0000313" key="4">
    <source>
        <dbReference type="EMBL" id="TYS68928.1"/>
    </source>
</evidence>
<name>A0A5D4T2Q3_9BACI</name>
<dbReference type="CDD" id="cd12797">
    <property type="entry name" value="M23_peptidase"/>
    <property type="match status" value="1"/>
</dbReference>
<evidence type="ECO:0000256" key="2">
    <source>
        <dbReference type="SAM" id="Phobius"/>
    </source>
</evidence>
<dbReference type="PANTHER" id="PTHR21666">
    <property type="entry name" value="PEPTIDASE-RELATED"/>
    <property type="match status" value="1"/>
</dbReference>
<dbReference type="Gene3D" id="2.70.70.10">
    <property type="entry name" value="Glucose Permease (Domain IIA)"/>
    <property type="match status" value="1"/>
</dbReference>
<evidence type="ECO:0000256" key="1">
    <source>
        <dbReference type="SAM" id="MobiDB-lite"/>
    </source>
</evidence>
<dbReference type="PANTHER" id="PTHR21666:SF274">
    <property type="entry name" value="STAGE IV SPORULATION PROTEIN FA"/>
    <property type="match status" value="1"/>
</dbReference>
<organism evidence="4 5">
    <name type="scientific">Sutcliffiella horikoshii</name>
    <dbReference type="NCBI Taxonomy" id="79883"/>
    <lineage>
        <taxon>Bacteria</taxon>
        <taxon>Bacillati</taxon>
        <taxon>Bacillota</taxon>
        <taxon>Bacilli</taxon>
        <taxon>Bacillales</taxon>
        <taxon>Bacillaceae</taxon>
        <taxon>Sutcliffiella</taxon>
    </lineage>
</organism>